<evidence type="ECO:0000256" key="1">
    <source>
        <dbReference type="ARBA" id="ARBA00022714"/>
    </source>
</evidence>
<dbReference type="InterPro" id="IPR036188">
    <property type="entry name" value="FAD/NAD-bd_sf"/>
</dbReference>
<gene>
    <name evidence="8" type="ORF">SAMN04488693_1481</name>
</gene>
<dbReference type="GO" id="GO:0046872">
    <property type="term" value="F:metal ion binding"/>
    <property type="evidence" value="ECO:0007669"/>
    <property type="project" value="UniProtKB-KW"/>
</dbReference>
<dbReference type="SUPFAM" id="SSF50022">
    <property type="entry name" value="ISP domain"/>
    <property type="match status" value="1"/>
</dbReference>
<dbReference type="PRINTS" id="PR00162">
    <property type="entry name" value="RIESKE"/>
</dbReference>
<organism evidence="8 9">
    <name type="scientific">Arthrobacter subterraneus</name>
    <dbReference type="NCBI Taxonomy" id="335973"/>
    <lineage>
        <taxon>Bacteria</taxon>
        <taxon>Bacillati</taxon>
        <taxon>Actinomycetota</taxon>
        <taxon>Actinomycetes</taxon>
        <taxon>Micrococcales</taxon>
        <taxon>Micrococcaceae</taxon>
        <taxon>Arthrobacter</taxon>
    </lineage>
</organism>
<dbReference type="Gene3D" id="3.50.50.60">
    <property type="entry name" value="FAD/NAD(P)-binding domain"/>
    <property type="match status" value="1"/>
</dbReference>
<dbReference type="Gene3D" id="2.102.10.10">
    <property type="entry name" value="Rieske [2Fe-2S] iron-sulphur domain"/>
    <property type="match status" value="1"/>
</dbReference>
<feature type="region of interest" description="Disordered" evidence="6">
    <location>
        <begin position="486"/>
        <end position="508"/>
    </location>
</feature>
<dbReference type="Proteomes" id="UP000199258">
    <property type="component" value="Unassembled WGS sequence"/>
</dbReference>
<feature type="domain" description="Rieske" evidence="7">
    <location>
        <begin position="422"/>
        <end position="508"/>
    </location>
</feature>
<evidence type="ECO:0000313" key="8">
    <source>
        <dbReference type="EMBL" id="SDJ02516.1"/>
    </source>
</evidence>
<dbReference type="STRING" id="335973.SAMN04488693_1481"/>
<dbReference type="Pfam" id="PF00355">
    <property type="entry name" value="Rieske"/>
    <property type="match status" value="1"/>
</dbReference>
<keyword evidence="5" id="KW-1015">Disulfide bond</keyword>
<dbReference type="CDD" id="cd03477">
    <property type="entry name" value="Rieske_YhfW_C"/>
    <property type="match status" value="1"/>
</dbReference>
<protein>
    <submittedName>
        <fullName evidence="8">Glycine/D-amino acid oxidase</fullName>
    </submittedName>
</protein>
<dbReference type="GO" id="GO:0016020">
    <property type="term" value="C:membrane"/>
    <property type="evidence" value="ECO:0007669"/>
    <property type="project" value="InterPro"/>
</dbReference>
<dbReference type="InterPro" id="IPR017941">
    <property type="entry name" value="Rieske_2Fe-2S"/>
</dbReference>
<dbReference type="GO" id="GO:0051537">
    <property type="term" value="F:2 iron, 2 sulfur cluster binding"/>
    <property type="evidence" value="ECO:0007669"/>
    <property type="project" value="UniProtKB-KW"/>
</dbReference>
<dbReference type="AlphaFoldDB" id="A0A1G8QD50"/>
<dbReference type="InterPro" id="IPR005805">
    <property type="entry name" value="Rieske_Fe-S_prot_C"/>
</dbReference>
<keyword evidence="3" id="KW-0408">Iron</keyword>
<evidence type="ECO:0000256" key="3">
    <source>
        <dbReference type="ARBA" id="ARBA00023004"/>
    </source>
</evidence>
<dbReference type="InterPro" id="IPR038010">
    <property type="entry name" value="YhfW_C"/>
</dbReference>
<proteinExistence type="predicted"/>
<dbReference type="Gene3D" id="3.30.9.10">
    <property type="entry name" value="D-Amino Acid Oxidase, subunit A, domain 2"/>
    <property type="match status" value="1"/>
</dbReference>
<evidence type="ECO:0000313" key="9">
    <source>
        <dbReference type="Proteomes" id="UP000199258"/>
    </source>
</evidence>
<dbReference type="FunFam" id="2.102.10.10:FF:000014">
    <property type="entry name" value="Oxidoreductase, FAD dependent"/>
    <property type="match status" value="1"/>
</dbReference>
<evidence type="ECO:0000256" key="4">
    <source>
        <dbReference type="ARBA" id="ARBA00023014"/>
    </source>
</evidence>
<name>A0A1G8QD50_9MICC</name>
<evidence type="ECO:0000256" key="6">
    <source>
        <dbReference type="SAM" id="MobiDB-lite"/>
    </source>
</evidence>
<evidence type="ECO:0000259" key="7">
    <source>
        <dbReference type="PROSITE" id="PS51296"/>
    </source>
</evidence>
<accession>A0A1G8QD50</accession>
<dbReference type="GO" id="GO:0004497">
    <property type="term" value="F:monooxygenase activity"/>
    <property type="evidence" value="ECO:0007669"/>
    <property type="project" value="UniProtKB-ARBA"/>
</dbReference>
<keyword evidence="4" id="KW-0411">Iron-sulfur</keyword>
<dbReference type="PROSITE" id="PS51296">
    <property type="entry name" value="RIESKE"/>
    <property type="match status" value="1"/>
</dbReference>
<dbReference type="SUPFAM" id="SSF51905">
    <property type="entry name" value="FAD/NAD(P)-binding domain"/>
    <property type="match status" value="1"/>
</dbReference>
<evidence type="ECO:0000256" key="2">
    <source>
        <dbReference type="ARBA" id="ARBA00022723"/>
    </source>
</evidence>
<dbReference type="PANTHER" id="PTHR13847">
    <property type="entry name" value="SARCOSINE DEHYDROGENASE-RELATED"/>
    <property type="match status" value="1"/>
</dbReference>
<reference evidence="8 9" key="1">
    <citation type="submission" date="2016-10" db="EMBL/GenBank/DDBJ databases">
        <authorList>
            <person name="de Groot N.N."/>
        </authorList>
    </citation>
    <scope>NUCLEOTIDE SEQUENCE [LARGE SCALE GENOMIC DNA]</scope>
    <source>
        <strain evidence="8 9">NP_1H</strain>
    </source>
</reference>
<dbReference type="InterPro" id="IPR036922">
    <property type="entry name" value="Rieske_2Fe-2S_sf"/>
</dbReference>
<keyword evidence="2" id="KW-0479">Metal-binding</keyword>
<evidence type="ECO:0000256" key="5">
    <source>
        <dbReference type="ARBA" id="ARBA00023157"/>
    </source>
</evidence>
<keyword evidence="9" id="KW-1185">Reference proteome</keyword>
<dbReference type="InterPro" id="IPR006076">
    <property type="entry name" value="FAD-dep_OxRdtase"/>
</dbReference>
<dbReference type="EMBL" id="FNDT01000048">
    <property type="protein sequence ID" value="SDJ02516.1"/>
    <property type="molecule type" value="Genomic_DNA"/>
</dbReference>
<dbReference type="Pfam" id="PF01266">
    <property type="entry name" value="DAO"/>
    <property type="match status" value="1"/>
</dbReference>
<dbReference type="GO" id="GO:0005737">
    <property type="term" value="C:cytoplasm"/>
    <property type="evidence" value="ECO:0007669"/>
    <property type="project" value="TreeGrafter"/>
</dbReference>
<dbReference type="OrthoDB" id="9767869at2"/>
<dbReference type="GO" id="GO:0016705">
    <property type="term" value="F:oxidoreductase activity, acting on paired donors, with incorporation or reduction of molecular oxygen"/>
    <property type="evidence" value="ECO:0007669"/>
    <property type="project" value="UniProtKB-ARBA"/>
</dbReference>
<dbReference type="PANTHER" id="PTHR13847:SF274">
    <property type="entry name" value="RIESKE 2FE-2S IRON-SULFUR PROTEIN YHFW-RELATED"/>
    <property type="match status" value="1"/>
</dbReference>
<sequence>MSFPASRHMSPWVDTMSVPELGSTRFRNDASDVLVLGGGITGITSALLLQRAGLKVTVVEARRLLSSVTTHSTVKVTYGHGTLYSKIEQKLRFDAAAAYAEANVAGFQQILDLANGLNIDCMLEVGHPHVIYAERPEEVQVVEAEARVAERIGLPVTLSPHAPVPFDVAAAVHFPDQAYFHPGRYLAGLAEAFIREGGNIIEGVRARDVNEDNETCTVDTTAGELTAAHVVVATHYPFLDRGGQFSRMKATRSYGIAGVLPERVKAGMAINVGSPTRSTRTATLNDEELLIVVGEGHDVGHISDTEQRWAQLQQWAQERYGVTEFRYHWSAEETSTLDHIPFVGFATPKSNRVLLATGFAGWGMTNGTAAAMLMRDLVVGQDNSWASTFDARRAETTLPGKEFVKHNLHIGKAWLKDRVGGSPEGPVEELKPGDAAVLEVDGEQTAAYRDEQGVLHQVSAVCTHMGCTVGWNNGERSWDCPCHGSRFDPDGQVLHGPASKPLPKREPS</sequence>
<keyword evidence="1" id="KW-0001">2Fe-2S</keyword>